<dbReference type="PROSITE" id="PS50262">
    <property type="entry name" value="G_PROTEIN_RECEP_F1_2"/>
    <property type="match status" value="1"/>
</dbReference>
<dbReference type="InterPro" id="IPR000276">
    <property type="entry name" value="GPCR_Rhodpsn"/>
</dbReference>
<evidence type="ECO:0000313" key="9">
    <source>
        <dbReference type="EMBL" id="TPX66891.1"/>
    </source>
</evidence>
<evidence type="ECO:0000256" key="3">
    <source>
        <dbReference type="ARBA" id="ARBA00022989"/>
    </source>
</evidence>
<dbReference type="EMBL" id="QEAP01000423">
    <property type="protein sequence ID" value="TPX66891.1"/>
    <property type="molecule type" value="Genomic_DNA"/>
</dbReference>
<evidence type="ECO:0000256" key="5">
    <source>
        <dbReference type="ARBA" id="ARBA00023136"/>
    </source>
</evidence>
<dbReference type="InterPro" id="IPR017452">
    <property type="entry name" value="GPCR_Rhodpsn_7TM"/>
</dbReference>
<dbReference type="OrthoDB" id="2133946at2759"/>
<name>A0A507ESQ6_9FUNG</name>
<dbReference type="CDD" id="cd00637">
    <property type="entry name" value="7tm_classA_rhodopsin-like"/>
    <property type="match status" value="1"/>
</dbReference>
<feature type="transmembrane region" description="Helical" evidence="7">
    <location>
        <begin position="124"/>
        <end position="145"/>
    </location>
</feature>
<dbReference type="GO" id="GO:0016020">
    <property type="term" value="C:membrane"/>
    <property type="evidence" value="ECO:0007669"/>
    <property type="project" value="UniProtKB-SubCell"/>
</dbReference>
<evidence type="ECO:0000256" key="6">
    <source>
        <dbReference type="ARBA" id="ARBA00023170"/>
    </source>
</evidence>
<reference evidence="9 10" key="1">
    <citation type="journal article" date="2019" name="Sci. Rep.">
        <title>Comparative genomics of chytrid fungi reveal insights into the obligate biotrophic and pathogenic lifestyle of Synchytrium endobioticum.</title>
        <authorList>
            <person name="van de Vossenberg B.T.L.H."/>
            <person name="Warris S."/>
            <person name="Nguyen H.D.T."/>
            <person name="van Gent-Pelzer M.P.E."/>
            <person name="Joly D.L."/>
            <person name="van de Geest H.C."/>
            <person name="Bonants P.J.M."/>
            <person name="Smith D.S."/>
            <person name="Levesque C.A."/>
            <person name="van der Lee T.A.J."/>
        </authorList>
    </citation>
    <scope>NUCLEOTIDE SEQUENCE [LARGE SCALE GENOMIC DNA]</scope>
    <source>
        <strain evidence="9 10">CBS 675.73</strain>
    </source>
</reference>
<keyword evidence="4" id="KW-0807">Transducer</keyword>
<evidence type="ECO:0000259" key="8">
    <source>
        <dbReference type="PROSITE" id="PS50262"/>
    </source>
</evidence>
<organism evidence="9 10">
    <name type="scientific">Chytriomyces confervae</name>
    <dbReference type="NCBI Taxonomy" id="246404"/>
    <lineage>
        <taxon>Eukaryota</taxon>
        <taxon>Fungi</taxon>
        <taxon>Fungi incertae sedis</taxon>
        <taxon>Chytridiomycota</taxon>
        <taxon>Chytridiomycota incertae sedis</taxon>
        <taxon>Chytridiomycetes</taxon>
        <taxon>Chytridiales</taxon>
        <taxon>Chytriomycetaceae</taxon>
        <taxon>Chytriomyces</taxon>
    </lineage>
</organism>
<keyword evidence="5 7" id="KW-0472">Membrane</keyword>
<proteinExistence type="predicted"/>
<dbReference type="STRING" id="246404.A0A507ESQ6"/>
<feature type="transmembrane region" description="Helical" evidence="7">
    <location>
        <begin position="296"/>
        <end position="315"/>
    </location>
</feature>
<dbReference type="PRINTS" id="PR00237">
    <property type="entry name" value="GPCRRHODOPSN"/>
</dbReference>
<keyword evidence="2 7" id="KW-0812">Transmembrane</keyword>
<dbReference type="PANTHER" id="PTHR24240">
    <property type="entry name" value="OPSIN"/>
    <property type="match status" value="1"/>
</dbReference>
<keyword evidence="10" id="KW-1185">Reference proteome</keyword>
<keyword evidence="3 7" id="KW-1133">Transmembrane helix</keyword>
<dbReference type="SUPFAM" id="SSF81321">
    <property type="entry name" value="Family A G protein-coupled receptor-like"/>
    <property type="match status" value="1"/>
</dbReference>
<gene>
    <name evidence="9" type="ORF">CcCBS67573_g07691</name>
</gene>
<feature type="transmembrane region" description="Helical" evidence="7">
    <location>
        <begin position="172"/>
        <end position="194"/>
    </location>
</feature>
<evidence type="ECO:0000313" key="10">
    <source>
        <dbReference type="Proteomes" id="UP000320333"/>
    </source>
</evidence>
<dbReference type="GO" id="GO:0004930">
    <property type="term" value="F:G protein-coupled receptor activity"/>
    <property type="evidence" value="ECO:0007669"/>
    <property type="project" value="UniProtKB-KW"/>
</dbReference>
<evidence type="ECO:0000256" key="4">
    <source>
        <dbReference type="ARBA" id="ARBA00023040"/>
    </source>
</evidence>
<feature type="transmembrane region" description="Helical" evidence="7">
    <location>
        <begin position="90"/>
        <end position="112"/>
    </location>
</feature>
<feature type="transmembrane region" description="Helical" evidence="7">
    <location>
        <begin position="262"/>
        <end position="284"/>
    </location>
</feature>
<keyword evidence="4" id="KW-0297">G-protein coupled receptor</keyword>
<dbReference type="AlphaFoldDB" id="A0A507ESQ6"/>
<sequence>MDFAETDQTVAFTATAAVAALLNLVVLVSSLLTLHKLTPSSFLQYSLCFCDGVVATADAVIGCSSLLKHLSLDRADTFLGLRVCSIHGTLQIFGGGSSLFLCLGLTIFRFMVICREAILTQRFAYFYVAATLSVSVLISTLPLMLGSAESTYAVQPSGLYCITDWTSKNAQAIPLVTMNLMTLILPVGFIGYAYTTIYFRFRKSLLELQKTKSSHCIDSEIIVTTEWDEKSSQLGGHMQPARAASALHNANDEQRALLVQSFVIVFAFLTGWLPYAVLIIYEVATSRYFSATYDFFAIYCTVLNGAVNPIIVLCFNKEIRRNFTDFFGWAPKSPKRALSRVAGFTKSYFANTVGLEILGEYAFDSDRKIMSVLHAQKWVVF</sequence>
<dbReference type="Gene3D" id="1.20.1070.10">
    <property type="entry name" value="Rhodopsin 7-helix transmembrane proteins"/>
    <property type="match status" value="1"/>
</dbReference>
<evidence type="ECO:0000256" key="2">
    <source>
        <dbReference type="ARBA" id="ARBA00022692"/>
    </source>
</evidence>
<comment type="subcellular location">
    <subcellularLocation>
        <location evidence="1">Membrane</location>
        <topology evidence="1">Multi-pass membrane protein</topology>
    </subcellularLocation>
</comment>
<protein>
    <recommendedName>
        <fullName evidence="8">G-protein coupled receptors family 1 profile domain-containing protein</fullName>
    </recommendedName>
</protein>
<evidence type="ECO:0000256" key="7">
    <source>
        <dbReference type="SAM" id="Phobius"/>
    </source>
</evidence>
<evidence type="ECO:0000256" key="1">
    <source>
        <dbReference type="ARBA" id="ARBA00004141"/>
    </source>
</evidence>
<dbReference type="Proteomes" id="UP000320333">
    <property type="component" value="Unassembled WGS sequence"/>
</dbReference>
<keyword evidence="6" id="KW-0675">Receptor</keyword>
<comment type="caution">
    <text evidence="9">The sequence shown here is derived from an EMBL/GenBank/DDBJ whole genome shotgun (WGS) entry which is preliminary data.</text>
</comment>
<accession>A0A507ESQ6</accession>
<dbReference type="Pfam" id="PF00001">
    <property type="entry name" value="7tm_1"/>
    <property type="match status" value="1"/>
</dbReference>
<dbReference type="InterPro" id="IPR050125">
    <property type="entry name" value="GPCR_opsins"/>
</dbReference>
<feature type="domain" description="G-protein coupled receptors family 1 profile" evidence="8">
    <location>
        <begin position="22"/>
        <end position="312"/>
    </location>
</feature>
<feature type="transmembrane region" description="Helical" evidence="7">
    <location>
        <begin position="12"/>
        <end position="34"/>
    </location>
</feature>